<evidence type="ECO:0000256" key="1">
    <source>
        <dbReference type="ARBA" id="ARBA00022723"/>
    </source>
</evidence>
<dbReference type="GeneID" id="103714666"/>
<dbReference type="GO" id="GO:0005509">
    <property type="term" value="F:calcium ion binding"/>
    <property type="evidence" value="ECO:0007669"/>
    <property type="project" value="InterPro"/>
</dbReference>
<dbReference type="Pfam" id="PF13499">
    <property type="entry name" value="EF-hand_7"/>
    <property type="match status" value="2"/>
</dbReference>
<keyword evidence="6" id="KW-1185">Reference proteome</keyword>
<dbReference type="PROSITE" id="PS50222">
    <property type="entry name" value="EF_HAND_2"/>
    <property type="match status" value="4"/>
</dbReference>
<feature type="domain" description="EF-hand" evidence="5">
    <location>
        <begin position="194"/>
        <end position="227"/>
    </location>
</feature>
<dbReference type="PROSITE" id="PS00018">
    <property type="entry name" value="EF_HAND_1"/>
    <property type="match status" value="3"/>
</dbReference>
<keyword evidence="3" id="KW-0106">Calcium</keyword>
<evidence type="ECO:0000256" key="4">
    <source>
        <dbReference type="SAM" id="MobiDB-lite"/>
    </source>
</evidence>
<dbReference type="RefSeq" id="XP_008800223.1">
    <property type="nucleotide sequence ID" value="XM_008802001.4"/>
</dbReference>
<evidence type="ECO:0000256" key="2">
    <source>
        <dbReference type="ARBA" id="ARBA00022737"/>
    </source>
</evidence>
<proteinExistence type="predicted"/>
<feature type="domain" description="EF-hand" evidence="5">
    <location>
        <begin position="122"/>
        <end position="156"/>
    </location>
</feature>
<gene>
    <name evidence="7" type="primary">LOC103714666</name>
</gene>
<dbReference type="OrthoDB" id="26525at2759"/>
<evidence type="ECO:0000256" key="3">
    <source>
        <dbReference type="ARBA" id="ARBA00022837"/>
    </source>
</evidence>
<dbReference type="SUPFAM" id="SSF47473">
    <property type="entry name" value="EF-hand"/>
    <property type="match status" value="1"/>
</dbReference>
<dbReference type="KEGG" id="pda:103714666"/>
<dbReference type="InterPro" id="IPR002048">
    <property type="entry name" value="EF_hand_dom"/>
</dbReference>
<feature type="compositionally biased region" description="Low complexity" evidence="4">
    <location>
        <begin position="23"/>
        <end position="39"/>
    </location>
</feature>
<dbReference type="CDD" id="cd00051">
    <property type="entry name" value="EFh"/>
    <property type="match status" value="2"/>
</dbReference>
<sequence length="227" mass="23861">MKISMGAFFGSSKKSSKKKESRSISGSDASFASTATSSSPDGFISSGLHSTPRSVLPASPGLRPAEKPPSAAGSNDLWLFLPASSSSSVSELFAVFDCDGDGKITRQELEAVLRRLGGADPPTEEEVASMVAEVDRDGDGCISLEEFGAIGSAFGPPAGAELREVFAVFDDDGDGKISAEELQRVFVMLGDDGCTLEDCRRMIGGVDTDGDGFVCFEDFVRMMDGKR</sequence>
<evidence type="ECO:0000259" key="5">
    <source>
        <dbReference type="PROSITE" id="PS50222"/>
    </source>
</evidence>
<evidence type="ECO:0000313" key="7">
    <source>
        <dbReference type="RefSeq" id="XP_008800223.1"/>
    </source>
</evidence>
<name>A0A8B7CJ35_PHODC</name>
<dbReference type="AlphaFoldDB" id="A0A8B7CJ35"/>
<dbReference type="PANTHER" id="PTHR10891">
    <property type="entry name" value="EF-HAND CALCIUM-BINDING DOMAIN CONTAINING PROTEIN"/>
    <property type="match status" value="1"/>
</dbReference>
<reference evidence="6" key="1">
    <citation type="journal article" date="2019" name="Nat. Commun.">
        <title>Genome-wide association mapping of date palm fruit traits.</title>
        <authorList>
            <person name="Hazzouri K.M."/>
            <person name="Gros-Balthazard M."/>
            <person name="Flowers J.M."/>
            <person name="Copetti D."/>
            <person name="Lemansour A."/>
            <person name="Lebrun M."/>
            <person name="Masmoudi K."/>
            <person name="Ferrand S."/>
            <person name="Dhar M.I."/>
            <person name="Fresquez Z.A."/>
            <person name="Rosas U."/>
            <person name="Zhang J."/>
            <person name="Talag J."/>
            <person name="Lee S."/>
            <person name="Kudrna D."/>
            <person name="Powell R.F."/>
            <person name="Leitch I.J."/>
            <person name="Krueger R.R."/>
            <person name="Wing R.A."/>
            <person name="Amiri K.M.A."/>
            <person name="Purugganan M.D."/>
        </authorList>
    </citation>
    <scope>NUCLEOTIDE SEQUENCE [LARGE SCALE GENOMIC DNA]</scope>
    <source>
        <strain evidence="6">cv. Khalas</strain>
    </source>
</reference>
<dbReference type="SMART" id="SM00054">
    <property type="entry name" value="EFh"/>
    <property type="match status" value="4"/>
</dbReference>
<keyword evidence="2" id="KW-0677">Repeat</keyword>
<evidence type="ECO:0000313" key="6">
    <source>
        <dbReference type="Proteomes" id="UP000228380"/>
    </source>
</evidence>
<reference evidence="7" key="2">
    <citation type="submission" date="2025-08" db="UniProtKB">
        <authorList>
            <consortium name="RefSeq"/>
        </authorList>
    </citation>
    <scope>IDENTIFICATION</scope>
    <source>
        <tissue evidence="7">Young leaves</tissue>
    </source>
</reference>
<dbReference type="Gene3D" id="1.10.238.10">
    <property type="entry name" value="EF-hand"/>
    <property type="match status" value="2"/>
</dbReference>
<feature type="region of interest" description="Disordered" evidence="4">
    <location>
        <begin position="1"/>
        <end position="70"/>
    </location>
</feature>
<keyword evidence="1" id="KW-0479">Metal-binding</keyword>
<dbReference type="InterPro" id="IPR018247">
    <property type="entry name" value="EF_Hand_1_Ca_BS"/>
</dbReference>
<protein>
    <submittedName>
        <fullName evidence="7">Calmodulin-like</fullName>
    </submittedName>
</protein>
<dbReference type="FunFam" id="1.10.238.10:FF:000003">
    <property type="entry name" value="Calmodulin A"/>
    <property type="match status" value="1"/>
</dbReference>
<feature type="domain" description="EF-hand" evidence="5">
    <location>
        <begin position="84"/>
        <end position="119"/>
    </location>
</feature>
<dbReference type="InterPro" id="IPR039647">
    <property type="entry name" value="EF_hand_pair_protein_CML-like"/>
</dbReference>
<accession>A0A8B7CJ35</accession>
<feature type="domain" description="EF-hand" evidence="5">
    <location>
        <begin position="157"/>
        <end position="192"/>
    </location>
</feature>
<dbReference type="Proteomes" id="UP000228380">
    <property type="component" value="Chromosome 13"/>
</dbReference>
<organism evidence="6 7">
    <name type="scientific">Phoenix dactylifera</name>
    <name type="common">Date palm</name>
    <dbReference type="NCBI Taxonomy" id="42345"/>
    <lineage>
        <taxon>Eukaryota</taxon>
        <taxon>Viridiplantae</taxon>
        <taxon>Streptophyta</taxon>
        <taxon>Embryophyta</taxon>
        <taxon>Tracheophyta</taxon>
        <taxon>Spermatophyta</taxon>
        <taxon>Magnoliopsida</taxon>
        <taxon>Liliopsida</taxon>
        <taxon>Arecaceae</taxon>
        <taxon>Coryphoideae</taxon>
        <taxon>Phoeniceae</taxon>
        <taxon>Phoenix</taxon>
    </lineage>
</organism>
<dbReference type="InterPro" id="IPR011992">
    <property type="entry name" value="EF-hand-dom_pair"/>
</dbReference>